<protein>
    <submittedName>
        <fullName evidence="1">Uncharacterized protein</fullName>
    </submittedName>
</protein>
<sequence>MFAPKSSSMRITSIDTNLKTNTNIDNESEKKAVHLNGHLNTSNRTRSITKKSATYDGKLSIIKRYQIRDSLLTFRLQFDQLIEKFDSIQFDHSELFANNTHVSSIHNIIFALIIFLTVTSLCDLVNDSKK</sequence>
<dbReference type="OrthoDB" id="6407650at2759"/>
<name>A0A132ABH9_SARSC</name>
<organism evidence="1 2">
    <name type="scientific">Sarcoptes scabiei</name>
    <name type="common">Itch mite</name>
    <name type="synonym">Acarus scabiei</name>
    <dbReference type="NCBI Taxonomy" id="52283"/>
    <lineage>
        <taxon>Eukaryota</taxon>
        <taxon>Metazoa</taxon>
        <taxon>Ecdysozoa</taxon>
        <taxon>Arthropoda</taxon>
        <taxon>Chelicerata</taxon>
        <taxon>Arachnida</taxon>
        <taxon>Acari</taxon>
        <taxon>Acariformes</taxon>
        <taxon>Sarcoptiformes</taxon>
        <taxon>Astigmata</taxon>
        <taxon>Psoroptidia</taxon>
        <taxon>Sarcoptoidea</taxon>
        <taxon>Sarcoptidae</taxon>
        <taxon>Sarcoptinae</taxon>
        <taxon>Sarcoptes</taxon>
    </lineage>
</organism>
<proteinExistence type="predicted"/>
<dbReference type="AlphaFoldDB" id="A0A132ABH9"/>
<evidence type="ECO:0000313" key="1">
    <source>
        <dbReference type="EMBL" id="KPM08318.1"/>
    </source>
</evidence>
<reference evidence="1 2" key="1">
    <citation type="journal article" date="2015" name="Parasit. Vectors">
        <title>Draft genome of the scabies mite.</title>
        <authorList>
            <person name="Rider S.D.Jr."/>
            <person name="Morgan M.S."/>
            <person name="Arlian L.G."/>
        </authorList>
    </citation>
    <scope>NUCLEOTIDE SEQUENCE [LARGE SCALE GENOMIC DNA]</scope>
    <source>
        <strain evidence="1">Arlian Lab</strain>
    </source>
</reference>
<gene>
    <name evidence="1" type="ORF">QR98_0068340</name>
</gene>
<evidence type="ECO:0000313" key="2">
    <source>
        <dbReference type="Proteomes" id="UP000616769"/>
    </source>
</evidence>
<accession>A0A132ABH9</accession>
<dbReference type="EMBL" id="JXLN01012321">
    <property type="protein sequence ID" value="KPM08318.1"/>
    <property type="molecule type" value="Genomic_DNA"/>
</dbReference>
<dbReference type="VEuPathDB" id="VectorBase:SSCA004893"/>
<dbReference type="Proteomes" id="UP000616769">
    <property type="component" value="Unassembled WGS sequence"/>
</dbReference>
<comment type="caution">
    <text evidence="1">The sequence shown here is derived from an EMBL/GenBank/DDBJ whole genome shotgun (WGS) entry which is preliminary data.</text>
</comment>